<evidence type="ECO:0000259" key="10">
    <source>
        <dbReference type="Pfam" id="PF02501"/>
    </source>
</evidence>
<evidence type="ECO:0000256" key="6">
    <source>
        <dbReference type="ARBA" id="ARBA00022692"/>
    </source>
</evidence>
<sequence>MKDYVLKYNLKSVAPQQGFSLIEVMIALLVVAVSLAALSQTLATLTHQQASLTERAYAGWVAQNRLVEIQASVGSEIERQQEVELLGVTWQTELQFDSTPIPGMVRATLLVEVKGAANPAARLVTVVGE</sequence>
<keyword evidence="8 9" id="KW-0472">Membrane</keyword>
<dbReference type="NCBIfam" id="TIGR02532">
    <property type="entry name" value="IV_pilin_GFxxxE"/>
    <property type="match status" value="1"/>
</dbReference>
<dbReference type="PROSITE" id="PS00409">
    <property type="entry name" value="PROKAR_NTER_METHYL"/>
    <property type="match status" value="1"/>
</dbReference>
<keyword evidence="7 9" id="KW-1133">Transmembrane helix</keyword>
<dbReference type="Gene3D" id="3.30.1300.30">
    <property type="entry name" value="GSPII I/J protein-like"/>
    <property type="match status" value="1"/>
</dbReference>
<dbReference type="InterPro" id="IPR045584">
    <property type="entry name" value="Pilin-like"/>
</dbReference>
<accession>F6DD32</accession>
<comment type="PTM">
    <text evidence="9">Cleaved by prepilin peptidase.</text>
</comment>
<dbReference type="KEGG" id="tcy:Thicy_1001"/>
<dbReference type="Proteomes" id="UP000009232">
    <property type="component" value="Chromosome"/>
</dbReference>
<dbReference type="InterPro" id="IPR010052">
    <property type="entry name" value="T2SS_protein-GspI"/>
</dbReference>
<dbReference type="PANTHER" id="PTHR38779">
    <property type="entry name" value="TYPE II SECRETION SYSTEM PROTEIN I-RELATED"/>
    <property type="match status" value="1"/>
</dbReference>
<dbReference type="SUPFAM" id="SSF54523">
    <property type="entry name" value="Pili subunits"/>
    <property type="match status" value="1"/>
</dbReference>
<keyword evidence="5 9" id="KW-0997">Cell inner membrane</keyword>
<name>F6DD32_THICA</name>
<proteinExistence type="inferred from homology"/>
<dbReference type="NCBIfam" id="TIGR01707">
    <property type="entry name" value="gspI"/>
    <property type="match status" value="1"/>
</dbReference>
<gene>
    <name evidence="11" type="ordered locus">Thicy_1001</name>
</gene>
<dbReference type="InterPro" id="IPR012902">
    <property type="entry name" value="N_methyl_site"/>
</dbReference>
<organism evidence="11 12">
    <name type="scientific">Thiomicrospira cyclica (strain DSM 14477 / JCM 11371 / ALM1)</name>
    <name type="common">Thioalkalimicrobium cyclicum</name>
    <dbReference type="NCBI Taxonomy" id="717773"/>
    <lineage>
        <taxon>Bacteria</taxon>
        <taxon>Pseudomonadati</taxon>
        <taxon>Pseudomonadota</taxon>
        <taxon>Gammaproteobacteria</taxon>
        <taxon>Thiotrichales</taxon>
        <taxon>Piscirickettsiaceae</taxon>
        <taxon>Thiomicrospira</taxon>
    </lineage>
</organism>
<dbReference type="GO" id="GO:0015627">
    <property type="term" value="C:type II protein secretion system complex"/>
    <property type="evidence" value="ECO:0007669"/>
    <property type="project" value="UniProtKB-UniRule"/>
</dbReference>
<dbReference type="Pfam" id="PF07963">
    <property type="entry name" value="N_methyl"/>
    <property type="match status" value="1"/>
</dbReference>
<keyword evidence="12" id="KW-1185">Reference proteome</keyword>
<evidence type="ECO:0000256" key="4">
    <source>
        <dbReference type="ARBA" id="ARBA00022481"/>
    </source>
</evidence>
<evidence type="ECO:0000256" key="9">
    <source>
        <dbReference type="RuleBase" id="RU368030"/>
    </source>
</evidence>
<keyword evidence="6 9" id="KW-0812">Transmembrane</keyword>
<keyword evidence="3" id="KW-1003">Cell membrane</keyword>
<comment type="subunit">
    <text evidence="9">Type II secretion is composed of four main components: the outer membrane complex, the inner membrane complex, the cytoplasmic secretion ATPase and the periplasm-spanning pseudopilus.</text>
</comment>
<evidence type="ECO:0000256" key="2">
    <source>
        <dbReference type="ARBA" id="ARBA00008358"/>
    </source>
</evidence>
<comment type="similarity">
    <text evidence="2 9">Belongs to the GSP I family.</text>
</comment>
<dbReference type="InterPro" id="IPR003413">
    <property type="entry name" value="T2SS_GspI_C"/>
</dbReference>
<evidence type="ECO:0000256" key="5">
    <source>
        <dbReference type="ARBA" id="ARBA00022519"/>
    </source>
</evidence>
<feature type="domain" description="Type II secretion system protein GspI C-terminal" evidence="10">
    <location>
        <begin position="52"/>
        <end position="127"/>
    </location>
</feature>
<dbReference type="EMBL" id="CP002776">
    <property type="protein sequence ID" value="AEG31768.1"/>
    <property type="molecule type" value="Genomic_DNA"/>
</dbReference>
<dbReference type="Pfam" id="PF02501">
    <property type="entry name" value="T2SSI"/>
    <property type="match status" value="1"/>
</dbReference>
<comment type="subcellular location">
    <subcellularLocation>
        <location evidence="1 9">Cell inner membrane</location>
        <topology evidence="1 9">Single-pass membrane protein</topology>
    </subcellularLocation>
</comment>
<protein>
    <recommendedName>
        <fullName evidence="9">Type II secretion system protein I</fullName>
        <shortName evidence="9">T2SS minor pseudopilin I</shortName>
    </recommendedName>
</protein>
<dbReference type="eggNOG" id="COG4967">
    <property type="taxonomic scope" value="Bacteria"/>
</dbReference>
<evidence type="ECO:0000256" key="7">
    <source>
        <dbReference type="ARBA" id="ARBA00022989"/>
    </source>
</evidence>
<reference evidence="11 12" key="1">
    <citation type="submission" date="2011-05" db="EMBL/GenBank/DDBJ databases">
        <title>Complete sequence of Thioalkalimicrobium cyclicum ALM1.</title>
        <authorList>
            <consortium name="US DOE Joint Genome Institute"/>
            <person name="Lucas S."/>
            <person name="Han J."/>
            <person name="Lapidus A."/>
            <person name="Cheng J.-F."/>
            <person name="Goodwin L."/>
            <person name="Pitluck S."/>
            <person name="Peters L."/>
            <person name="Mikhailova N."/>
            <person name="Davenport K."/>
            <person name="Han C."/>
            <person name="Tapia R."/>
            <person name="Land M."/>
            <person name="Hauser L."/>
            <person name="Kyrpides N."/>
            <person name="Ivanova N."/>
            <person name="Pagani I."/>
            <person name="Kappler U."/>
            <person name="Woyke T."/>
        </authorList>
    </citation>
    <scope>NUCLEOTIDE SEQUENCE [LARGE SCALE GENOMIC DNA]</scope>
    <source>
        <strain evidence="12">DSM 14477 / JCM 11371 / ALM1</strain>
    </source>
</reference>
<evidence type="ECO:0000313" key="12">
    <source>
        <dbReference type="Proteomes" id="UP000009232"/>
    </source>
</evidence>
<dbReference type="GO" id="GO:0005886">
    <property type="term" value="C:plasma membrane"/>
    <property type="evidence" value="ECO:0007669"/>
    <property type="project" value="UniProtKB-SubCell"/>
</dbReference>
<dbReference type="STRING" id="717773.Thicy_1001"/>
<evidence type="ECO:0000256" key="1">
    <source>
        <dbReference type="ARBA" id="ARBA00004377"/>
    </source>
</evidence>
<evidence type="ECO:0000256" key="3">
    <source>
        <dbReference type="ARBA" id="ARBA00022475"/>
    </source>
</evidence>
<dbReference type="AlphaFoldDB" id="F6DD32"/>
<feature type="transmembrane region" description="Helical" evidence="9">
    <location>
        <begin position="20"/>
        <end position="38"/>
    </location>
</feature>
<comment type="function">
    <text evidence="9">Component of the type II secretion system required for the energy-dependent secretion of extracellular factors such as proteases and toxins from the periplasm.</text>
</comment>
<evidence type="ECO:0000313" key="11">
    <source>
        <dbReference type="EMBL" id="AEG31768.1"/>
    </source>
</evidence>
<dbReference type="PANTHER" id="PTHR38779:SF2">
    <property type="entry name" value="TYPE II SECRETION SYSTEM PROTEIN I-RELATED"/>
    <property type="match status" value="1"/>
</dbReference>
<keyword evidence="4 9" id="KW-0488">Methylation</keyword>
<dbReference type="HOGENOM" id="CLU_121289_4_0_6"/>
<dbReference type="GO" id="GO:0015628">
    <property type="term" value="P:protein secretion by the type II secretion system"/>
    <property type="evidence" value="ECO:0007669"/>
    <property type="project" value="UniProtKB-UniRule"/>
</dbReference>
<evidence type="ECO:0000256" key="8">
    <source>
        <dbReference type="ARBA" id="ARBA00023136"/>
    </source>
</evidence>